<sequence>MGRPRVADGLMTGGGRPTSTAPADDRAGGHRVRRFGPVAAVGFGVGLLTGFFGVGGGFAIVPALTLVLGYPMRAAIGTSLLVIALNSATALGARLIQGVSLDWPLVGTFTLGAIVGGLIGGRLARRRASPETLRRGFAMLLFLVAAYMLGSAVAHR</sequence>
<comment type="subcellular location">
    <subcellularLocation>
        <location evidence="6">Cell membrane</location>
        <topology evidence="6">Multi-pass membrane protein</topology>
    </subcellularLocation>
    <subcellularLocation>
        <location evidence="1">Membrane</location>
        <topology evidence="1">Multi-pass membrane protein</topology>
    </subcellularLocation>
</comment>
<protein>
    <recommendedName>
        <fullName evidence="6">Probable membrane transporter protein</fullName>
    </recommendedName>
</protein>
<evidence type="ECO:0000313" key="8">
    <source>
        <dbReference type="EMBL" id="MBL0003970.1"/>
    </source>
</evidence>
<evidence type="ECO:0000313" key="9">
    <source>
        <dbReference type="Proteomes" id="UP000886632"/>
    </source>
</evidence>
<dbReference type="PANTHER" id="PTHR43701:SF2">
    <property type="entry name" value="MEMBRANE TRANSPORTER PROTEIN YJNA-RELATED"/>
    <property type="match status" value="1"/>
</dbReference>
<gene>
    <name evidence="8" type="ORF">IPP00_08255</name>
</gene>
<evidence type="ECO:0000256" key="2">
    <source>
        <dbReference type="ARBA" id="ARBA00009142"/>
    </source>
</evidence>
<name>A0A9D7T9P5_9MICO</name>
<dbReference type="InterPro" id="IPR002781">
    <property type="entry name" value="TM_pro_TauE-like"/>
</dbReference>
<feature type="transmembrane region" description="Helical" evidence="6">
    <location>
        <begin position="103"/>
        <end position="124"/>
    </location>
</feature>
<dbReference type="GO" id="GO:0005886">
    <property type="term" value="C:plasma membrane"/>
    <property type="evidence" value="ECO:0007669"/>
    <property type="project" value="UniProtKB-SubCell"/>
</dbReference>
<evidence type="ECO:0000256" key="6">
    <source>
        <dbReference type="RuleBase" id="RU363041"/>
    </source>
</evidence>
<feature type="transmembrane region" description="Helical" evidence="6">
    <location>
        <begin position="136"/>
        <end position="154"/>
    </location>
</feature>
<dbReference type="AlphaFoldDB" id="A0A9D7T9P5"/>
<feature type="region of interest" description="Disordered" evidence="7">
    <location>
        <begin position="1"/>
        <end position="28"/>
    </location>
</feature>
<keyword evidence="3 6" id="KW-0812">Transmembrane</keyword>
<evidence type="ECO:0000256" key="5">
    <source>
        <dbReference type="ARBA" id="ARBA00023136"/>
    </source>
</evidence>
<comment type="similarity">
    <text evidence="2 6">Belongs to the 4-toluene sulfonate uptake permease (TSUP) (TC 2.A.102) family.</text>
</comment>
<feature type="transmembrane region" description="Helical" evidence="6">
    <location>
        <begin position="38"/>
        <end position="68"/>
    </location>
</feature>
<organism evidence="8 9">
    <name type="scientific">Candidatus Phosphoribacter hodrii</name>
    <dbReference type="NCBI Taxonomy" id="2953743"/>
    <lineage>
        <taxon>Bacteria</taxon>
        <taxon>Bacillati</taxon>
        <taxon>Actinomycetota</taxon>
        <taxon>Actinomycetes</taxon>
        <taxon>Micrococcales</taxon>
        <taxon>Dermatophilaceae</taxon>
        <taxon>Candidatus Phosphoribacter</taxon>
    </lineage>
</organism>
<dbReference type="EMBL" id="JADKGK010000019">
    <property type="protein sequence ID" value="MBL0003970.1"/>
    <property type="molecule type" value="Genomic_DNA"/>
</dbReference>
<dbReference type="InterPro" id="IPR051598">
    <property type="entry name" value="TSUP/Inactive_protease-like"/>
</dbReference>
<proteinExistence type="inferred from homology"/>
<keyword evidence="4 6" id="KW-1133">Transmembrane helix</keyword>
<dbReference type="PANTHER" id="PTHR43701">
    <property type="entry name" value="MEMBRANE TRANSPORTER PROTEIN MJ0441-RELATED"/>
    <property type="match status" value="1"/>
</dbReference>
<keyword evidence="5 6" id="KW-0472">Membrane</keyword>
<feature type="transmembrane region" description="Helical" evidence="6">
    <location>
        <begin position="75"/>
        <end position="97"/>
    </location>
</feature>
<evidence type="ECO:0000256" key="4">
    <source>
        <dbReference type="ARBA" id="ARBA00022989"/>
    </source>
</evidence>
<evidence type="ECO:0000256" key="3">
    <source>
        <dbReference type="ARBA" id="ARBA00022692"/>
    </source>
</evidence>
<evidence type="ECO:0000256" key="7">
    <source>
        <dbReference type="SAM" id="MobiDB-lite"/>
    </source>
</evidence>
<comment type="caution">
    <text evidence="8">The sequence shown here is derived from an EMBL/GenBank/DDBJ whole genome shotgun (WGS) entry which is preliminary data.</text>
</comment>
<evidence type="ECO:0000256" key="1">
    <source>
        <dbReference type="ARBA" id="ARBA00004141"/>
    </source>
</evidence>
<reference evidence="8" key="1">
    <citation type="submission" date="2020-10" db="EMBL/GenBank/DDBJ databases">
        <title>Connecting structure to function with the recovery of over 1000 high-quality activated sludge metagenome-assembled genomes encoding full-length rRNA genes using long-read sequencing.</title>
        <authorList>
            <person name="Singleton C.M."/>
            <person name="Petriglieri F."/>
            <person name="Kristensen J.M."/>
            <person name="Kirkegaard R.H."/>
            <person name="Michaelsen T.Y."/>
            <person name="Andersen M.H."/>
            <person name="Karst S.M."/>
            <person name="Dueholm M.S."/>
            <person name="Nielsen P.H."/>
            <person name="Albertsen M."/>
        </authorList>
    </citation>
    <scope>NUCLEOTIDE SEQUENCE</scope>
    <source>
        <strain evidence="8">Ribe_18-Q3-R11-54_MAXAC.001</strain>
    </source>
</reference>
<accession>A0A9D7T9P5</accession>
<dbReference type="Proteomes" id="UP000886632">
    <property type="component" value="Unassembled WGS sequence"/>
</dbReference>
<keyword evidence="6" id="KW-1003">Cell membrane</keyword>
<dbReference type="Pfam" id="PF01925">
    <property type="entry name" value="TauE"/>
    <property type="match status" value="1"/>
</dbReference>